<dbReference type="InterPro" id="IPR019734">
    <property type="entry name" value="TPR_rpt"/>
</dbReference>
<keyword evidence="4" id="KW-0493">Microtubule</keyword>
<dbReference type="Pfam" id="PF13374">
    <property type="entry name" value="TPR_10"/>
    <property type="match status" value="1"/>
</dbReference>
<keyword evidence="9" id="KW-0206">Cytoskeleton</keyword>
<evidence type="ECO:0000256" key="9">
    <source>
        <dbReference type="ARBA" id="ARBA00023212"/>
    </source>
</evidence>
<dbReference type="GO" id="GO:0005874">
    <property type="term" value="C:microtubule"/>
    <property type="evidence" value="ECO:0007669"/>
    <property type="project" value="UniProtKB-KW"/>
</dbReference>
<dbReference type="Pfam" id="PF13424">
    <property type="entry name" value="TPR_12"/>
    <property type="match status" value="1"/>
</dbReference>
<keyword evidence="7" id="KW-0175">Coiled coil</keyword>
<evidence type="ECO:0000256" key="6">
    <source>
        <dbReference type="ARBA" id="ARBA00022803"/>
    </source>
</evidence>
<dbReference type="AlphaFoldDB" id="A0AAD9ZEZ4"/>
<evidence type="ECO:0000256" key="2">
    <source>
        <dbReference type="ARBA" id="ARBA00009622"/>
    </source>
</evidence>
<dbReference type="Proteomes" id="UP001276659">
    <property type="component" value="Unassembled WGS sequence"/>
</dbReference>
<evidence type="ECO:0000313" key="10">
    <source>
        <dbReference type="EMBL" id="KAK3177869.1"/>
    </source>
</evidence>
<comment type="subcellular location">
    <subcellularLocation>
        <location evidence="1">Cytoplasm</location>
        <location evidence="1">Cytoskeleton</location>
    </subcellularLocation>
</comment>
<accession>A0AAD9ZEZ4</accession>
<dbReference type="PANTHER" id="PTHR45783">
    <property type="entry name" value="KINESIN LIGHT CHAIN"/>
    <property type="match status" value="1"/>
</dbReference>
<evidence type="ECO:0000256" key="3">
    <source>
        <dbReference type="ARBA" id="ARBA00022490"/>
    </source>
</evidence>
<name>A0AAD9ZEZ4_9LECA</name>
<evidence type="ECO:0000256" key="4">
    <source>
        <dbReference type="ARBA" id="ARBA00022701"/>
    </source>
</evidence>
<protein>
    <recommendedName>
        <fullName evidence="12">Kinesin light chain</fullName>
    </recommendedName>
</protein>
<organism evidence="10 11">
    <name type="scientific">Lepraria neglecta</name>
    <dbReference type="NCBI Taxonomy" id="209136"/>
    <lineage>
        <taxon>Eukaryota</taxon>
        <taxon>Fungi</taxon>
        <taxon>Dikarya</taxon>
        <taxon>Ascomycota</taxon>
        <taxon>Pezizomycotina</taxon>
        <taxon>Lecanoromycetes</taxon>
        <taxon>OSLEUM clade</taxon>
        <taxon>Lecanoromycetidae</taxon>
        <taxon>Lecanorales</taxon>
        <taxon>Lecanorineae</taxon>
        <taxon>Stereocaulaceae</taxon>
        <taxon>Lepraria</taxon>
    </lineage>
</organism>
<evidence type="ECO:0008006" key="12">
    <source>
        <dbReference type="Google" id="ProtNLM"/>
    </source>
</evidence>
<dbReference type="PANTHER" id="PTHR45783:SF3">
    <property type="entry name" value="KINESIN LIGHT CHAIN"/>
    <property type="match status" value="1"/>
</dbReference>
<dbReference type="InterPro" id="IPR011990">
    <property type="entry name" value="TPR-like_helical_dom_sf"/>
</dbReference>
<comment type="similarity">
    <text evidence="2">Belongs to the kinesin light chain family.</text>
</comment>
<keyword evidence="8" id="KW-0505">Motor protein</keyword>
<evidence type="ECO:0000256" key="5">
    <source>
        <dbReference type="ARBA" id="ARBA00022737"/>
    </source>
</evidence>
<dbReference type="EMBL" id="JASNWA010000003">
    <property type="protein sequence ID" value="KAK3177869.1"/>
    <property type="molecule type" value="Genomic_DNA"/>
</dbReference>
<evidence type="ECO:0000313" key="11">
    <source>
        <dbReference type="Proteomes" id="UP001276659"/>
    </source>
</evidence>
<dbReference type="InterPro" id="IPR002151">
    <property type="entry name" value="Kinesin_light"/>
</dbReference>
<dbReference type="SMART" id="SM00028">
    <property type="entry name" value="TPR"/>
    <property type="match status" value="3"/>
</dbReference>
<dbReference type="GO" id="GO:0005737">
    <property type="term" value="C:cytoplasm"/>
    <property type="evidence" value="ECO:0007669"/>
    <property type="project" value="TreeGrafter"/>
</dbReference>
<keyword evidence="6" id="KW-0802">TPR repeat</keyword>
<evidence type="ECO:0000256" key="7">
    <source>
        <dbReference type="ARBA" id="ARBA00023054"/>
    </source>
</evidence>
<dbReference type="SUPFAM" id="SSF48452">
    <property type="entry name" value="TPR-like"/>
    <property type="match status" value="2"/>
</dbReference>
<dbReference type="Gene3D" id="1.25.40.10">
    <property type="entry name" value="Tetratricopeptide repeat domain"/>
    <property type="match status" value="2"/>
</dbReference>
<evidence type="ECO:0000256" key="8">
    <source>
        <dbReference type="ARBA" id="ARBA00023175"/>
    </source>
</evidence>
<dbReference type="GO" id="GO:0007018">
    <property type="term" value="P:microtubule-based movement"/>
    <property type="evidence" value="ECO:0007669"/>
    <property type="project" value="TreeGrafter"/>
</dbReference>
<reference evidence="10" key="1">
    <citation type="submission" date="2022-11" db="EMBL/GenBank/DDBJ databases">
        <title>Chromosomal genome sequence assembly and mating type (MAT) locus characterization of the leprose asexual lichenized fungus Lepraria neglecta (Nyl.) Erichsen.</title>
        <authorList>
            <person name="Allen J.L."/>
            <person name="Pfeffer B."/>
        </authorList>
    </citation>
    <scope>NUCLEOTIDE SEQUENCE</scope>
    <source>
        <strain evidence="10">Allen 5258</strain>
    </source>
</reference>
<dbReference type="GO" id="GO:0005871">
    <property type="term" value="C:kinesin complex"/>
    <property type="evidence" value="ECO:0007669"/>
    <property type="project" value="InterPro"/>
</dbReference>
<keyword evidence="3" id="KW-0963">Cytoplasm</keyword>
<keyword evidence="11" id="KW-1185">Reference proteome</keyword>
<keyword evidence="5" id="KW-0677">Repeat</keyword>
<comment type="caution">
    <text evidence="10">The sequence shown here is derived from an EMBL/GenBank/DDBJ whole genome shotgun (WGS) entry which is preliminary data.</text>
</comment>
<evidence type="ECO:0000256" key="1">
    <source>
        <dbReference type="ARBA" id="ARBA00004245"/>
    </source>
</evidence>
<sequence>MMTWPELRRALSWNEAEQSFERDNEPFKKTVSELCFPLVEYQSDNDTFRLAHLTVQEFLCRGVPEPTSSQGLAPLFVKEADAQIELAAITLASVADPQVSRRCDVDLETSPLLAYATKNWCYHFCQSPWDEKLGNRFLEFVACSERRYTWILRWLVLEERAFALQQVVKIQRLVQQRLTKCGREHVSGIVLLKDTQRALFHLDKILVNTPSPSSLRNGIRRSISNFERLMCVRDLAREYKLAGGVEEGVKMFESALREADTLGEDVTPGSCWLLNSLGILYDQQGRTEASRMTQLRALKIQETWLPENSLDIALTRNELGRIARHLGRFDDAESLHRNALATLGRSSLAGDLQVVWTKNALARAVLKQNRPDEALVLHQQALATERDRLGNDHPHTLWTLSDIARCYQAQGNLKSAIAFQCDLVERSQRTLGPDCLDTLWAKNSLGRFYELHVELEKAHGLHDDALRGQTVQLGSGHPHTVWSRQALAGLDKRIKNRDD</sequence>
<dbReference type="GO" id="GO:0019894">
    <property type="term" value="F:kinesin binding"/>
    <property type="evidence" value="ECO:0007669"/>
    <property type="project" value="TreeGrafter"/>
</dbReference>
<proteinExistence type="inferred from homology"/>
<gene>
    <name evidence="10" type="ORF">OEA41_000001</name>
</gene>